<organism evidence="2 3">
    <name type="scientific">Araneus ventricosus</name>
    <name type="common">Orbweaver spider</name>
    <name type="synonym">Epeira ventricosa</name>
    <dbReference type="NCBI Taxonomy" id="182803"/>
    <lineage>
        <taxon>Eukaryota</taxon>
        <taxon>Metazoa</taxon>
        <taxon>Ecdysozoa</taxon>
        <taxon>Arthropoda</taxon>
        <taxon>Chelicerata</taxon>
        <taxon>Arachnida</taxon>
        <taxon>Araneae</taxon>
        <taxon>Araneomorphae</taxon>
        <taxon>Entelegynae</taxon>
        <taxon>Araneoidea</taxon>
        <taxon>Araneidae</taxon>
        <taxon>Araneus</taxon>
    </lineage>
</organism>
<dbReference type="EMBL" id="BGPR01001122">
    <property type="protein sequence ID" value="GBM46074.1"/>
    <property type="molecule type" value="Genomic_DNA"/>
</dbReference>
<reference evidence="2 3" key="1">
    <citation type="journal article" date="2019" name="Sci. Rep.">
        <title>Orb-weaving spider Araneus ventricosus genome elucidates the spidroin gene catalogue.</title>
        <authorList>
            <person name="Kono N."/>
            <person name="Nakamura H."/>
            <person name="Ohtoshi R."/>
            <person name="Moran D.A.P."/>
            <person name="Shinohara A."/>
            <person name="Yoshida Y."/>
            <person name="Fujiwara M."/>
            <person name="Mori M."/>
            <person name="Tomita M."/>
            <person name="Arakawa K."/>
        </authorList>
    </citation>
    <scope>NUCLEOTIDE SEQUENCE [LARGE SCALE GENOMIC DNA]</scope>
</reference>
<dbReference type="AlphaFoldDB" id="A0A4Y2G2G7"/>
<keyword evidence="3" id="KW-1185">Reference proteome</keyword>
<gene>
    <name evidence="2" type="ORF">AVEN_109657_1</name>
</gene>
<proteinExistence type="predicted"/>
<accession>A0A4Y2G2G7</accession>
<feature type="region of interest" description="Disordered" evidence="1">
    <location>
        <begin position="46"/>
        <end position="84"/>
    </location>
</feature>
<evidence type="ECO:0000313" key="2">
    <source>
        <dbReference type="EMBL" id="GBM46074.1"/>
    </source>
</evidence>
<evidence type="ECO:0000256" key="1">
    <source>
        <dbReference type="SAM" id="MobiDB-lite"/>
    </source>
</evidence>
<evidence type="ECO:0000313" key="3">
    <source>
        <dbReference type="Proteomes" id="UP000499080"/>
    </source>
</evidence>
<name>A0A4Y2G2G7_ARAVE</name>
<comment type="caution">
    <text evidence="2">The sequence shown here is derived from an EMBL/GenBank/DDBJ whole genome shotgun (WGS) entry which is preliminary data.</text>
</comment>
<sequence length="84" mass="9266">MYTYFATTSADTCQANLRRYYLPISAPTWRNSSRGSVSPMLISAFDQRNKKGHSQNPGGPGLRSAAQIDETHLPGRLTRGHSRG</sequence>
<protein>
    <submittedName>
        <fullName evidence="2">Uncharacterized protein</fullName>
    </submittedName>
</protein>
<dbReference type="Proteomes" id="UP000499080">
    <property type="component" value="Unassembled WGS sequence"/>
</dbReference>